<dbReference type="CDD" id="cd21104">
    <property type="entry name" value="SNU13"/>
    <property type="match status" value="1"/>
</dbReference>
<dbReference type="EMBL" id="JABANP010000203">
    <property type="protein sequence ID" value="KAF4686917.1"/>
    <property type="molecule type" value="Genomic_DNA"/>
</dbReference>
<name>A0A7J6LP23_PEROL</name>
<evidence type="ECO:0000256" key="8">
    <source>
        <dbReference type="ARBA" id="ARBA00023274"/>
    </source>
</evidence>
<keyword evidence="7 9" id="KW-0539">Nucleus</keyword>
<sequence length="128" mass="13861">MSDAEVNPKAYPLASADLTATIMDLVQQSCNYKQLRKGANEATKTLNRGTAEVIVLAADTEPLEIILHLPLVCEDKNVPYVFVKSKTALGRACGVSRPVVACSITSKEGSQLMTQIQDLKDSIEQILI</sequence>
<evidence type="ECO:0000256" key="7">
    <source>
        <dbReference type="ARBA" id="ARBA00023242"/>
    </source>
</evidence>
<dbReference type="GO" id="GO:0005730">
    <property type="term" value="C:nucleolus"/>
    <property type="evidence" value="ECO:0007669"/>
    <property type="project" value="UniProtKB-SubCell"/>
</dbReference>
<dbReference type="Pfam" id="PF01248">
    <property type="entry name" value="Ribosomal_L7Ae"/>
    <property type="match status" value="1"/>
</dbReference>
<comment type="similarity">
    <text evidence="2 9">Belongs to the eukaryotic ribosomal protein eL8 family.</text>
</comment>
<proteinExistence type="inferred from homology"/>
<dbReference type="InterPro" id="IPR004037">
    <property type="entry name" value="Ribosomal_eL8-like_CS"/>
</dbReference>
<evidence type="ECO:0000256" key="4">
    <source>
        <dbReference type="ARBA" id="ARBA00022728"/>
    </source>
</evidence>
<dbReference type="Proteomes" id="UP000570595">
    <property type="component" value="Unassembled WGS sequence"/>
</dbReference>
<dbReference type="SUPFAM" id="SSF55315">
    <property type="entry name" value="L30e-like"/>
    <property type="match status" value="1"/>
</dbReference>
<dbReference type="OrthoDB" id="1924699at2759"/>
<dbReference type="AlphaFoldDB" id="A0A7J6LP23"/>
<dbReference type="GO" id="GO:0003723">
    <property type="term" value="F:RNA binding"/>
    <property type="evidence" value="ECO:0007669"/>
    <property type="project" value="UniProtKB-UniRule"/>
</dbReference>
<evidence type="ECO:0000256" key="6">
    <source>
        <dbReference type="ARBA" id="ARBA00023187"/>
    </source>
</evidence>
<dbReference type="PRINTS" id="PR00883">
    <property type="entry name" value="NUCLEARHMG"/>
</dbReference>
<keyword evidence="5 9" id="KW-0694">RNA-binding</keyword>
<dbReference type="PROSITE" id="PS01082">
    <property type="entry name" value="RIBOSOMAL_L7AE"/>
    <property type="match status" value="1"/>
</dbReference>
<dbReference type="GO" id="GO:0042254">
    <property type="term" value="P:ribosome biogenesis"/>
    <property type="evidence" value="ECO:0007669"/>
    <property type="project" value="InterPro"/>
</dbReference>
<dbReference type="InterPro" id="IPR004038">
    <property type="entry name" value="Ribosomal_eL8/eL30/eS12/Gad45"/>
</dbReference>
<dbReference type="PRINTS" id="PR00881">
    <property type="entry name" value="L7ARS6FAMILY"/>
</dbReference>
<dbReference type="InterPro" id="IPR002415">
    <property type="entry name" value="H/ACA_rnp_Nhp2-like"/>
</dbReference>
<evidence type="ECO:0000256" key="1">
    <source>
        <dbReference type="ARBA" id="ARBA00004604"/>
    </source>
</evidence>
<organism evidence="11 14">
    <name type="scientific">Perkinsus olseni</name>
    <name type="common">Perkinsus atlanticus</name>
    <dbReference type="NCBI Taxonomy" id="32597"/>
    <lineage>
        <taxon>Eukaryota</taxon>
        <taxon>Sar</taxon>
        <taxon>Alveolata</taxon>
        <taxon>Perkinsozoa</taxon>
        <taxon>Perkinsea</taxon>
        <taxon>Perkinsida</taxon>
        <taxon>Perkinsidae</taxon>
        <taxon>Perkinsus</taxon>
    </lineage>
</organism>
<evidence type="ECO:0000313" key="13">
    <source>
        <dbReference type="Proteomes" id="UP000541610"/>
    </source>
</evidence>
<evidence type="ECO:0000313" key="11">
    <source>
        <dbReference type="EMBL" id="KAF4660661.1"/>
    </source>
</evidence>
<protein>
    <submittedName>
        <fullName evidence="11">SnoRNA-binding protein</fullName>
    </submittedName>
</protein>
<dbReference type="InterPro" id="IPR050257">
    <property type="entry name" value="eL8/uL1-like"/>
</dbReference>
<keyword evidence="3" id="KW-0507">mRNA processing</keyword>
<keyword evidence="8 9" id="KW-0687">Ribonucleoprotein</keyword>
<evidence type="ECO:0000313" key="12">
    <source>
        <dbReference type="EMBL" id="KAF4686917.1"/>
    </source>
</evidence>
<dbReference type="Gene3D" id="3.30.1330.30">
    <property type="match status" value="1"/>
</dbReference>
<comment type="function">
    <text evidence="9">Common component of the spliceosome and rRNA processing machinery.</text>
</comment>
<dbReference type="GO" id="GO:0000398">
    <property type="term" value="P:mRNA splicing, via spliceosome"/>
    <property type="evidence" value="ECO:0007669"/>
    <property type="project" value="UniProtKB-UniRule"/>
</dbReference>
<dbReference type="Proteomes" id="UP000541610">
    <property type="component" value="Unassembled WGS sequence"/>
</dbReference>
<dbReference type="InterPro" id="IPR029064">
    <property type="entry name" value="Ribosomal_eL30-like_sf"/>
</dbReference>
<gene>
    <name evidence="11" type="primary">NHP2_1</name>
    <name evidence="12" type="ORF">FOZ60_004684</name>
    <name evidence="11" type="ORF">FOZ61_003852</name>
</gene>
<comment type="caution">
    <text evidence="11">The sequence shown here is derived from an EMBL/GenBank/DDBJ whole genome shotgun (WGS) entry which is preliminary data.</text>
</comment>
<reference evidence="13 14" key="1">
    <citation type="submission" date="2020-04" db="EMBL/GenBank/DDBJ databases">
        <title>Perkinsus olseni comparative genomics.</title>
        <authorList>
            <person name="Bogema D.R."/>
        </authorList>
    </citation>
    <scope>NUCLEOTIDE SEQUENCE [LARGE SCALE GENOMIC DNA]</scope>
    <source>
        <strain evidence="12">00978-12</strain>
        <strain evidence="11">ATCC PRA-179</strain>
    </source>
</reference>
<keyword evidence="4" id="KW-0747">Spliceosome</keyword>
<feature type="domain" description="Ribosomal protein eL8/eL30/eS12/Gadd45" evidence="10">
    <location>
        <begin position="21"/>
        <end position="112"/>
    </location>
</feature>
<dbReference type="InterPro" id="IPR018492">
    <property type="entry name" value="Ribosomal_eL8/Nhp2"/>
</dbReference>
<dbReference type="FunFam" id="3.30.1330.30:FF:000002">
    <property type="entry name" value="NHP2-like protein 1 homolog"/>
    <property type="match status" value="1"/>
</dbReference>
<evidence type="ECO:0000256" key="2">
    <source>
        <dbReference type="ARBA" id="ARBA00007337"/>
    </source>
</evidence>
<evidence type="ECO:0000256" key="3">
    <source>
        <dbReference type="ARBA" id="ARBA00022664"/>
    </source>
</evidence>
<evidence type="ECO:0000259" key="10">
    <source>
        <dbReference type="Pfam" id="PF01248"/>
    </source>
</evidence>
<dbReference type="PANTHER" id="PTHR23105">
    <property type="entry name" value="RIBOSOMAL PROTEIN L7AE FAMILY MEMBER"/>
    <property type="match status" value="1"/>
</dbReference>
<evidence type="ECO:0000256" key="9">
    <source>
        <dbReference type="RuleBase" id="RU366039"/>
    </source>
</evidence>
<evidence type="ECO:0000256" key="5">
    <source>
        <dbReference type="ARBA" id="ARBA00022884"/>
    </source>
</evidence>
<accession>A0A7J6LP23</accession>
<dbReference type="GO" id="GO:0005681">
    <property type="term" value="C:spliceosomal complex"/>
    <property type="evidence" value="ECO:0007669"/>
    <property type="project" value="UniProtKB-KW"/>
</dbReference>
<comment type="subcellular location">
    <subcellularLocation>
        <location evidence="1 9">Nucleus</location>
        <location evidence="1 9">Nucleolus</location>
    </subcellularLocation>
</comment>
<evidence type="ECO:0000313" key="14">
    <source>
        <dbReference type="Proteomes" id="UP000570595"/>
    </source>
</evidence>
<keyword evidence="6" id="KW-0508">mRNA splicing</keyword>
<dbReference type="EMBL" id="JABAHT010000223">
    <property type="protein sequence ID" value="KAF4660661.1"/>
    <property type="molecule type" value="Genomic_DNA"/>
</dbReference>